<name>A0A5D2DQ25_GOSDA</name>
<evidence type="ECO:0000313" key="1">
    <source>
        <dbReference type="EMBL" id="TYG83227.1"/>
    </source>
</evidence>
<dbReference type="EMBL" id="CM017701">
    <property type="protein sequence ID" value="TYG83227.1"/>
    <property type="molecule type" value="Genomic_DNA"/>
</dbReference>
<accession>A0A5D2DQ25</accession>
<evidence type="ECO:0000313" key="2">
    <source>
        <dbReference type="Proteomes" id="UP000323506"/>
    </source>
</evidence>
<dbReference type="Pfam" id="PF05919">
    <property type="entry name" value="Mitovir_RNA_pol"/>
    <property type="match status" value="1"/>
</dbReference>
<gene>
    <name evidence="1" type="ORF">ES288_D01G152500v1</name>
</gene>
<sequence>MSLSSLRAAFSPRLADSSFPVFFFLRTGRMLALLFARSFTKYAILGDDIVIADQLVTVQYPKLIEQLGLSISLNKTLLSESGTYEFAKPFILRSREKDKNSP</sequence>
<dbReference type="AlphaFoldDB" id="A0A5D2DQ25"/>
<dbReference type="PANTHER" id="PTHR34456">
    <property type="entry name" value="MITOVIRUS RNA-DEPENDENT RNA POLYMERASE"/>
    <property type="match status" value="1"/>
</dbReference>
<keyword evidence="2" id="KW-1185">Reference proteome</keyword>
<proteinExistence type="predicted"/>
<dbReference type="InterPro" id="IPR008686">
    <property type="entry name" value="RNA_pol_mitovir"/>
</dbReference>
<organism evidence="1 2">
    <name type="scientific">Gossypium darwinii</name>
    <name type="common">Darwin's cotton</name>
    <name type="synonym">Gossypium barbadense var. darwinii</name>
    <dbReference type="NCBI Taxonomy" id="34276"/>
    <lineage>
        <taxon>Eukaryota</taxon>
        <taxon>Viridiplantae</taxon>
        <taxon>Streptophyta</taxon>
        <taxon>Embryophyta</taxon>
        <taxon>Tracheophyta</taxon>
        <taxon>Spermatophyta</taxon>
        <taxon>Magnoliopsida</taxon>
        <taxon>eudicotyledons</taxon>
        <taxon>Gunneridae</taxon>
        <taxon>Pentapetalae</taxon>
        <taxon>rosids</taxon>
        <taxon>malvids</taxon>
        <taxon>Malvales</taxon>
        <taxon>Malvaceae</taxon>
        <taxon>Malvoideae</taxon>
        <taxon>Gossypium</taxon>
    </lineage>
</organism>
<protein>
    <submittedName>
        <fullName evidence="1">Uncharacterized protein</fullName>
    </submittedName>
</protein>
<reference evidence="1 2" key="1">
    <citation type="submission" date="2019-06" db="EMBL/GenBank/DDBJ databases">
        <title>WGS assembly of Gossypium darwinii.</title>
        <authorList>
            <person name="Chen Z.J."/>
            <person name="Sreedasyam A."/>
            <person name="Ando A."/>
            <person name="Song Q."/>
            <person name="De L."/>
            <person name="Hulse-Kemp A."/>
            <person name="Ding M."/>
            <person name="Ye W."/>
            <person name="Kirkbride R."/>
            <person name="Jenkins J."/>
            <person name="Plott C."/>
            <person name="Lovell J."/>
            <person name="Lin Y.-M."/>
            <person name="Vaughn R."/>
            <person name="Liu B."/>
            <person name="Li W."/>
            <person name="Simpson S."/>
            <person name="Scheffler B."/>
            <person name="Saski C."/>
            <person name="Grover C."/>
            <person name="Hu G."/>
            <person name="Conover J."/>
            <person name="Carlson J."/>
            <person name="Shu S."/>
            <person name="Boston L."/>
            <person name="Williams M."/>
            <person name="Peterson D."/>
            <person name="Mcgee K."/>
            <person name="Jones D."/>
            <person name="Wendel J."/>
            <person name="Stelly D."/>
            <person name="Grimwood J."/>
            <person name="Schmutz J."/>
        </authorList>
    </citation>
    <scope>NUCLEOTIDE SEQUENCE [LARGE SCALE GENOMIC DNA]</scope>
    <source>
        <strain evidence="1">1808015.09</strain>
    </source>
</reference>
<dbReference type="Proteomes" id="UP000323506">
    <property type="component" value="Chromosome D01"/>
</dbReference>
<dbReference type="PANTHER" id="PTHR34456:SF13">
    <property type="entry name" value="REVERSE TRANSCRIPTASE DOMAIN-CONTAINING PROTEIN"/>
    <property type="match status" value="1"/>
</dbReference>